<name>A0ACC6Q285_9ACTN</name>
<dbReference type="Proteomes" id="UP001377168">
    <property type="component" value="Unassembled WGS sequence"/>
</dbReference>
<comment type="caution">
    <text evidence="1">The sequence shown here is derived from an EMBL/GenBank/DDBJ whole genome shotgun (WGS) entry which is preliminary data.</text>
</comment>
<evidence type="ECO:0000313" key="1">
    <source>
        <dbReference type="EMBL" id="MEJ8637741.1"/>
    </source>
</evidence>
<dbReference type="EMBL" id="JBBKAJ010000022">
    <property type="protein sequence ID" value="MEJ8637741.1"/>
    <property type="molecule type" value="Genomic_DNA"/>
</dbReference>
<reference evidence="1" key="1">
    <citation type="submission" date="2024-03" db="EMBL/GenBank/DDBJ databases">
        <title>Novel Streptomyces species of biotechnological and ecological value are a feature of Machair soil.</title>
        <authorList>
            <person name="Prole J.R."/>
            <person name="Goodfellow M."/>
            <person name="Allenby N."/>
            <person name="Ward A.C."/>
        </authorList>
    </citation>
    <scope>NUCLEOTIDE SEQUENCE</scope>
    <source>
        <strain evidence="1">MS2.AVA.5</strain>
    </source>
</reference>
<proteinExistence type="predicted"/>
<protein>
    <submittedName>
        <fullName evidence="1">Uncharacterized protein</fullName>
    </submittedName>
</protein>
<gene>
    <name evidence="1" type="ORF">WKI67_30720</name>
</gene>
<sequence>MLTGTKAGSRGIAAAALAAVMLLAPGFTAPAQAADSAPCTPYPGYPGTYKCPMWGTDINLRSAPDPNAPVSAKSPNDGFIRAVCQVKGGRATYGGYWHTWWIKTPAMGMAPSSYMSEIFLVGGGDDEPDTGLPNC</sequence>
<accession>A0ACC6Q285</accession>
<organism evidence="1 2">
    <name type="scientific">Streptomyces achmelvichensis</name>
    <dbReference type="NCBI Taxonomy" id="3134111"/>
    <lineage>
        <taxon>Bacteria</taxon>
        <taxon>Bacillati</taxon>
        <taxon>Actinomycetota</taxon>
        <taxon>Actinomycetes</taxon>
        <taxon>Kitasatosporales</taxon>
        <taxon>Streptomycetaceae</taxon>
        <taxon>Streptomyces</taxon>
    </lineage>
</organism>
<evidence type="ECO:0000313" key="2">
    <source>
        <dbReference type="Proteomes" id="UP001377168"/>
    </source>
</evidence>
<keyword evidence="2" id="KW-1185">Reference proteome</keyword>